<keyword evidence="2" id="KW-1185">Reference proteome</keyword>
<dbReference type="Gene3D" id="3.30.70.1200">
    <property type="entry name" value="Crispr-associated protein, domain 1"/>
    <property type="match status" value="1"/>
</dbReference>
<evidence type="ECO:0000313" key="1">
    <source>
        <dbReference type="EMBL" id="RQN08796.1"/>
    </source>
</evidence>
<gene>
    <name evidence="1" type="primary">cas6e</name>
    <name evidence="1" type="ORF">EHW97_05990</name>
</gene>
<dbReference type="SUPFAM" id="SSF117987">
    <property type="entry name" value="CRISPR-associated protein"/>
    <property type="match status" value="2"/>
</dbReference>
<comment type="caution">
    <text evidence="1">The sequence shown here is derived from an EMBL/GenBank/DDBJ whole genome shotgun (WGS) entry which is preliminary data.</text>
</comment>
<dbReference type="NCBIfam" id="TIGR01907">
    <property type="entry name" value="casE_Cse3"/>
    <property type="match status" value="1"/>
</dbReference>
<dbReference type="Gene3D" id="3.30.70.1210">
    <property type="entry name" value="Crispr-associated protein, domain 2"/>
    <property type="match status" value="1"/>
</dbReference>
<dbReference type="InterPro" id="IPR010179">
    <property type="entry name" value="CRISPR-assoc_prot_Cse3"/>
</dbReference>
<dbReference type="Proteomes" id="UP000275225">
    <property type="component" value="Unassembled WGS sequence"/>
</dbReference>
<dbReference type="Pfam" id="PF08798">
    <property type="entry name" value="CRISPR_assoc"/>
    <property type="match status" value="1"/>
</dbReference>
<name>A0A3N6WMK3_9ACTN</name>
<dbReference type="AlphaFoldDB" id="A0A3N6WMK3"/>
<dbReference type="SMART" id="SM01101">
    <property type="entry name" value="CRISPR_assoc"/>
    <property type="match status" value="1"/>
</dbReference>
<organism evidence="1 2">
    <name type="scientific">Aeromicrobium camelliae</name>
    <dbReference type="NCBI Taxonomy" id="1538144"/>
    <lineage>
        <taxon>Bacteria</taxon>
        <taxon>Bacillati</taxon>
        <taxon>Actinomycetota</taxon>
        <taxon>Actinomycetes</taxon>
        <taxon>Propionibacteriales</taxon>
        <taxon>Nocardioidaceae</taxon>
        <taxon>Aeromicrobium</taxon>
    </lineage>
</organism>
<sequence length="225" mass="25394">MFLSQLQLNASRPATQRLLASPQRIHAAVLAAVPDHQPDDRVLWRLESTARHDVRLLVASPREPDFTSCIESYGWPMRPDATWRTRPYTPFLSRLAPQQVWAFRLRGNPVVRKRDESGRIHTIPHLTATQQRDWLVSRAEHLGVSFPLDEDGAPQVTVSRRDSRTFTRNQAKRGRRVTIASAQFDGLLEVVDAERLRTALVRGVGRAKAYGCGLLTLVTPPSNHA</sequence>
<protein>
    <submittedName>
        <fullName evidence="1">Type I-E CRISPR-associated protein Cas6/Cse3/CasE</fullName>
    </submittedName>
</protein>
<accession>A0A3N6WMK3</accession>
<dbReference type="OrthoDB" id="9795689at2"/>
<dbReference type="RefSeq" id="WP_124236251.1">
    <property type="nucleotide sequence ID" value="NZ_JBHUFI010000003.1"/>
</dbReference>
<dbReference type="EMBL" id="RQJX01000005">
    <property type="protein sequence ID" value="RQN08796.1"/>
    <property type="molecule type" value="Genomic_DNA"/>
</dbReference>
<reference evidence="1 2" key="1">
    <citation type="submission" date="2018-11" db="EMBL/GenBank/DDBJ databases">
        <authorList>
            <person name="Li F."/>
        </authorList>
    </citation>
    <scope>NUCLEOTIDE SEQUENCE [LARGE SCALE GENOMIC DNA]</scope>
    <source>
        <strain evidence="1 2">YS17T</strain>
    </source>
</reference>
<dbReference type="CDD" id="cd09727">
    <property type="entry name" value="Cas6_I-E"/>
    <property type="match status" value="1"/>
</dbReference>
<proteinExistence type="predicted"/>
<evidence type="ECO:0000313" key="2">
    <source>
        <dbReference type="Proteomes" id="UP000275225"/>
    </source>
</evidence>